<evidence type="ECO:0000313" key="8">
    <source>
        <dbReference type="Proteomes" id="UP000678895"/>
    </source>
</evidence>
<evidence type="ECO:0000259" key="4">
    <source>
        <dbReference type="Pfam" id="PF25917"/>
    </source>
</evidence>
<feature type="domain" description="Multidrug resistance protein MdtA-like barrel-sandwich hybrid" evidence="4">
    <location>
        <begin position="73"/>
        <end position="186"/>
    </location>
</feature>
<evidence type="ECO:0000259" key="6">
    <source>
        <dbReference type="Pfam" id="PF25989"/>
    </source>
</evidence>
<dbReference type="SUPFAM" id="SSF111369">
    <property type="entry name" value="HlyD-like secretion proteins"/>
    <property type="match status" value="1"/>
</dbReference>
<dbReference type="InterPro" id="IPR058637">
    <property type="entry name" value="YknX-like_C"/>
</dbReference>
<feature type="chain" id="PRO_5038372482" evidence="3">
    <location>
        <begin position="25"/>
        <end position="350"/>
    </location>
</feature>
<dbReference type="PANTHER" id="PTHR30469">
    <property type="entry name" value="MULTIDRUG RESISTANCE PROTEIN MDTA"/>
    <property type="match status" value="1"/>
</dbReference>
<dbReference type="GO" id="GO:0015562">
    <property type="term" value="F:efflux transmembrane transporter activity"/>
    <property type="evidence" value="ECO:0007669"/>
    <property type="project" value="TreeGrafter"/>
</dbReference>
<evidence type="ECO:0000313" key="7">
    <source>
        <dbReference type="EMBL" id="GIO44471.1"/>
    </source>
</evidence>
<dbReference type="Pfam" id="PF25989">
    <property type="entry name" value="YknX_C"/>
    <property type="match status" value="1"/>
</dbReference>
<feature type="domain" description="YknX-like C-terminal permuted SH3-like" evidence="6">
    <location>
        <begin position="278"/>
        <end position="345"/>
    </location>
</feature>
<feature type="signal peptide" evidence="3">
    <location>
        <begin position="1"/>
        <end position="24"/>
    </location>
</feature>
<name>A0A920CKZ5_9BACL</name>
<evidence type="ECO:0000256" key="1">
    <source>
        <dbReference type="ARBA" id="ARBA00009477"/>
    </source>
</evidence>
<dbReference type="GO" id="GO:1990281">
    <property type="term" value="C:efflux pump complex"/>
    <property type="evidence" value="ECO:0007669"/>
    <property type="project" value="TreeGrafter"/>
</dbReference>
<keyword evidence="8" id="KW-1185">Reference proteome</keyword>
<sequence length="350" mass="38685">MNRTKWNKLVIGCVLLALGSIAIAGCTQSESPETEAQQIVQTPSVKISQADVRSIGEPQETIALVISSEERDIVVKASGEVLESLKKRGDQITKGELLFELDPTDVKLQQQKAQIALRTAQQSLKDANFANQNDPEALQPLKDQIQLAQIDMQQLERTLKNYKVTAPISGVLTDFSVESGMTVSQGIVGKIQQINPIKLTASITEENRKLIEGKEELAFYAPDMPGQLYTGKIVYLADIMDTQLRTYTLELQSDNAKLALKPGTKVQLRLTDEVEQEVLTIPTTAIIREESNTFVFTFADGKVEKRHVQLGRLNGMYQEVTDGLKQDEQVVVSGQHQLKDQQAVNAVPAK</sequence>
<comment type="caution">
    <text evidence="7">The sequence shown here is derived from an EMBL/GenBank/DDBJ whole genome shotgun (WGS) entry which is preliminary data.</text>
</comment>
<evidence type="ECO:0000256" key="3">
    <source>
        <dbReference type="SAM" id="SignalP"/>
    </source>
</evidence>
<dbReference type="InterPro" id="IPR058625">
    <property type="entry name" value="MdtA-like_BSH"/>
</dbReference>
<evidence type="ECO:0000259" key="5">
    <source>
        <dbReference type="Pfam" id="PF25954"/>
    </source>
</evidence>
<evidence type="ECO:0000256" key="2">
    <source>
        <dbReference type="SAM" id="Coils"/>
    </source>
</evidence>
<dbReference type="Proteomes" id="UP000678895">
    <property type="component" value="Unassembled WGS sequence"/>
</dbReference>
<gene>
    <name evidence="7" type="primary">czcB</name>
    <name evidence="7" type="ORF">J41TS4_42290</name>
</gene>
<organism evidence="7 8">
    <name type="scientific">Paenibacillus apis</name>
    <dbReference type="NCBI Taxonomy" id="1792174"/>
    <lineage>
        <taxon>Bacteria</taxon>
        <taxon>Bacillati</taxon>
        <taxon>Bacillota</taxon>
        <taxon>Bacilli</taxon>
        <taxon>Bacillales</taxon>
        <taxon>Paenibacillaceae</taxon>
        <taxon>Paenibacillus</taxon>
    </lineage>
</organism>
<dbReference type="Pfam" id="PF25954">
    <property type="entry name" value="Beta-barrel_RND_2"/>
    <property type="match status" value="1"/>
</dbReference>
<accession>A0A920CKZ5</accession>
<dbReference type="InterPro" id="IPR058792">
    <property type="entry name" value="Beta-barrel_RND_2"/>
</dbReference>
<feature type="coiled-coil region" evidence="2">
    <location>
        <begin position="138"/>
        <end position="165"/>
    </location>
</feature>
<keyword evidence="3" id="KW-0732">Signal</keyword>
<reference evidence="7" key="1">
    <citation type="submission" date="2021-03" db="EMBL/GenBank/DDBJ databases">
        <title>Antimicrobial resistance genes in bacteria isolated from Japanese honey, and their potential for conferring macrolide and lincosamide resistance in the American foulbrood pathogen Paenibacillus larvae.</title>
        <authorList>
            <person name="Okamoto M."/>
            <person name="Kumagai M."/>
            <person name="Kanamori H."/>
            <person name="Takamatsu D."/>
        </authorList>
    </citation>
    <scope>NUCLEOTIDE SEQUENCE</scope>
    <source>
        <strain evidence="7">J41TS4</strain>
    </source>
</reference>
<dbReference type="Gene3D" id="2.40.50.100">
    <property type="match status" value="2"/>
</dbReference>
<protein>
    <submittedName>
        <fullName evidence="7">MexH family multidrug efflux RND transporter periplasmic adaptor subunit</fullName>
    </submittedName>
</protein>
<dbReference type="Gene3D" id="2.40.30.170">
    <property type="match status" value="1"/>
</dbReference>
<dbReference type="Pfam" id="PF25917">
    <property type="entry name" value="BSH_RND"/>
    <property type="match status" value="1"/>
</dbReference>
<dbReference type="AlphaFoldDB" id="A0A920CKZ5"/>
<dbReference type="InterPro" id="IPR006143">
    <property type="entry name" value="RND_pump_MFP"/>
</dbReference>
<comment type="similarity">
    <text evidence="1">Belongs to the membrane fusion protein (MFP) (TC 8.A.1) family.</text>
</comment>
<proteinExistence type="inferred from homology"/>
<dbReference type="PROSITE" id="PS51257">
    <property type="entry name" value="PROKAR_LIPOPROTEIN"/>
    <property type="match status" value="1"/>
</dbReference>
<dbReference type="Gene3D" id="2.40.420.20">
    <property type="match status" value="1"/>
</dbReference>
<feature type="domain" description="CusB-like beta-barrel" evidence="5">
    <location>
        <begin position="199"/>
        <end position="273"/>
    </location>
</feature>
<keyword evidence="2" id="KW-0175">Coiled coil</keyword>
<dbReference type="EMBL" id="BORS01000018">
    <property type="protein sequence ID" value="GIO44471.1"/>
    <property type="molecule type" value="Genomic_DNA"/>
</dbReference>
<dbReference type="NCBIfam" id="TIGR01730">
    <property type="entry name" value="RND_mfp"/>
    <property type="match status" value="1"/>
</dbReference>
<dbReference type="RefSeq" id="WP_301630283.1">
    <property type="nucleotide sequence ID" value="NZ_BORS01000018.1"/>
</dbReference>